<keyword evidence="3" id="KW-1185">Reference proteome</keyword>
<organism evidence="2 3">
    <name type="scientific">Symbiodinium necroappetens</name>
    <dbReference type="NCBI Taxonomy" id="1628268"/>
    <lineage>
        <taxon>Eukaryota</taxon>
        <taxon>Sar</taxon>
        <taxon>Alveolata</taxon>
        <taxon>Dinophyceae</taxon>
        <taxon>Suessiales</taxon>
        <taxon>Symbiodiniaceae</taxon>
        <taxon>Symbiodinium</taxon>
    </lineage>
</organism>
<proteinExistence type="predicted"/>
<evidence type="ECO:0000313" key="2">
    <source>
        <dbReference type="EMBL" id="CAE7716672.1"/>
    </source>
</evidence>
<protein>
    <submittedName>
        <fullName evidence="2">Uncharacterized protein</fullName>
    </submittedName>
</protein>
<name>A0A812X5Y2_9DINO</name>
<evidence type="ECO:0000313" key="3">
    <source>
        <dbReference type="Proteomes" id="UP000601435"/>
    </source>
</evidence>
<gene>
    <name evidence="2" type="ORF">SNEC2469_LOCUS20658</name>
</gene>
<evidence type="ECO:0000256" key="1">
    <source>
        <dbReference type="SAM" id="MobiDB-lite"/>
    </source>
</evidence>
<feature type="region of interest" description="Disordered" evidence="1">
    <location>
        <begin position="1"/>
        <end position="67"/>
    </location>
</feature>
<feature type="compositionally biased region" description="Basic and acidic residues" evidence="1">
    <location>
        <begin position="48"/>
        <end position="63"/>
    </location>
</feature>
<dbReference type="AlphaFoldDB" id="A0A812X5Y2"/>
<accession>A0A812X5Y2</accession>
<dbReference type="Proteomes" id="UP000601435">
    <property type="component" value="Unassembled WGS sequence"/>
</dbReference>
<comment type="caution">
    <text evidence="2">The sequence shown here is derived from an EMBL/GenBank/DDBJ whole genome shotgun (WGS) entry which is preliminary data.</text>
</comment>
<dbReference type="EMBL" id="CAJNJA010036157">
    <property type="protein sequence ID" value="CAE7716672.1"/>
    <property type="molecule type" value="Genomic_DNA"/>
</dbReference>
<reference evidence="2" key="1">
    <citation type="submission" date="2021-02" db="EMBL/GenBank/DDBJ databases">
        <authorList>
            <person name="Dougan E. K."/>
            <person name="Rhodes N."/>
            <person name="Thang M."/>
            <person name="Chan C."/>
        </authorList>
    </citation>
    <scope>NUCLEOTIDE SEQUENCE</scope>
</reference>
<sequence>MSNTASEMDLDAQQALFFGHMGPLRKSPPPTSGAPGASPSHQAGAKRQQTDADPKDGKRDVPGSHDVGIQQWFKARAGGTLGERRHDVRAQGVRDSRGVARIQGLQAHSTGPEAGTDPCLPPSGHGDASLHEERGVGDDTSFVRCSDQVANHQGGGADQAELLPQTGALQAAADHAARTVVGDEPEGGSNGPRQVAWLGGCRAELADVAMESRPTTLEVDPTVRAVPSKDLLSQLVQMRRGSTEETILRFHSLRHLSPAVKADWIQFQLVVSLRPNFVAFSDRHWSQHSVFLLRLHQQGFQGSWEARRHIDGVTRVTDRGTTLAPVILALHAGPQLILQSMIDQWHTQASVHALTQPTTIGQPRFGKDRAWLSDDGRVPEPIQREHDSAVYLLWLMQATDA</sequence>